<evidence type="ECO:0000259" key="4">
    <source>
        <dbReference type="PROSITE" id="PS01124"/>
    </source>
</evidence>
<name>A0A559K7I8_9BACL</name>
<dbReference type="EMBL" id="VNJI01000027">
    <property type="protein sequence ID" value="TVY08100.1"/>
    <property type="molecule type" value="Genomic_DNA"/>
</dbReference>
<dbReference type="PANTHER" id="PTHR43280:SF2">
    <property type="entry name" value="HTH-TYPE TRANSCRIPTIONAL REGULATOR EXSA"/>
    <property type="match status" value="1"/>
</dbReference>
<evidence type="ECO:0000313" key="5">
    <source>
        <dbReference type="EMBL" id="TVY08100.1"/>
    </source>
</evidence>
<dbReference type="Pfam" id="PF12833">
    <property type="entry name" value="HTH_18"/>
    <property type="match status" value="1"/>
</dbReference>
<dbReference type="GO" id="GO:0043565">
    <property type="term" value="F:sequence-specific DNA binding"/>
    <property type="evidence" value="ECO:0007669"/>
    <property type="project" value="InterPro"/>
</dbReference>
<protein>
    <submittedName>
        <fullName evidence="5">Helix-turn-helix transcriptional regulator</fullName>
    </submittedName>
</protein>
<dbReference type="AlphaFoldDB" id="A0A559K7I8"/>
<dbReference type="PRINTS" id="PR00032">
    <property type="entry name" value="HTHARAC"/>
</dbReference>
<accession>A0A559K7I8</accession>
<comment type="caution">
    <text evidence="5">The sequence shown here is derived from an EMBL/GenBank/DDBJ whole genome shotgun (WGS) entry which is preliminary data.</text>
</comment>
<evidence type="ECO:0000256" key="1">
    <source>
        <dbReference type="ARBA" id="ARBA00023015"/>
    </source>
</evidence>
<dbReference type="InterPro" id="IPR009057">
    <property type="entry name" value="Homeodomain-like_sf"/>
</dbReference>
<keyword evidence="6" id="KW-1185">Reference proteome</keyword>
<keyword evidence="2" id="KW-0238">DNA-binding</keyword>
<sequence>MINLFHYMSFTFTRELSEFPPEYMEIWKMEAITPITHALGTFETLHELRYTFFGSLKRVSDKWNLLREHRSQRSLMHRVREHIEQQYGNGNLSLQLLSEEFGISKNYLSRLFKDEFGENFIDYVADVRMQHARRLLEETSLSIQEIAAQVGYEHYFTFNRAFKKTTGFPPSDFRKKQEM</sequence>
<keyword evidence="3" id="KW-0804">Transcription</keyword>
<dbReference type="PROSITE" id="PS00041">
    <property type="entry name" value="HTH_ARAC_FAMILY_1"/>
    <property type="match status" value="1"/>
</dbReference>
<reference evidence="5 6" key="1">
    <citation type="submission" date="2019-07" db="EMBL/GenBank/DDBJ databases">
        <authorList>
            <person name="Kim J."/>
        </authorList>
    </citation>
    <scope>NUCLEOTIDE SEQUENCE [LARGE SCALE GENOMIC DNA]</scope>
    <source>
        <strain evidence="5 6">JC52</strain>
    </source>
</reference>
<evidence type="ECO:0000256" key="2">
    <source>
        <dbReference type="ARBA" id="ARBA00023125"/>
    </source>
</evidence>
<dbReference type="OrthoDB" id="2625491at2"/>
<proteinExistence type="predicted"/>
<dbReference type="InterPro" id="IPR020449">
    <property type="entry name" value="Tscrpt_reg_AraC-type_HTH"/>
</dbReference>
<evidence type="ECO:0000256" key="3">
    <source>
        <dbReference type="ARBA" id="ARBA00023163"/>
    </source>
</evidence>
<feature type="domain" description="HTH araC/xylS-type" evidence="4">
    <location>
        <begin position="77"/>
        <end position="176"/>
    </location>
</feature>
<dbReference type="InterPro" id="IPR018060">
    <property type="entry name" value="HTH_AraC"/>
</dbReference>
<organism evidence="5 6">
    <name type="scientific">Paenibacillus cremeus</name>
    <dbReference type="NCBI Taxonomy" id="2163881"/>
    <lineage>
        <taxon>Bacteria</taxon>
        <taxon>Bacillati</taxon>
        <taxon>Bacillota</taxon>
        <taxon>Bacilli</taxon>
        <taxon>Bacillales</taxon>
        <taxon>Paenibacillaceae</taxon>
        <taxon>Paenibacillus</taxon>
    </lineage>
</organism>
<keyword evidence="1" id="KW-0805">Transcription regulation</keyword>
<dbReference type="SMART" id="SM00342">
    <property type="entry name" value="HTH_ARAC"/>
    <property type="match status" value="1"/>
</dbReference>
<dbReference type="Gene3D" id="1.10.10.60">
    <property type="entry name" value="Homeodomain-like"/>
    <property type="match status" value="2"/>
</dbReference>
<dbReference type="Proteomes" id="UP000317036">
    <property type="component" value="Unassembled WGS sequence"/>
</dbReference>
<dbReference type="PANTHER" id="PTHR43280">
    <property type="entry name" value="ARAC-FAMILY TRANSCRIPTIONAL REGULATOR"/>
    <property type="match status" value="1"/>
</dbReference>
<dbReference type="GO" id="GO:0003700">
    <property type="term" value="F:DNA-binding transcription factor activity"/>
    <property type="evidence" value="ECO:0007669"/>
    <property type="project" value="InterPro"/>
</dbReference>
<gene>
    <name evidence="5" type="ORF">FPZ49_20310</name>
</gene>
<dbReference type="InterPro" id="IPR018062">
    <property type="entry name" value="HTH_AraC-typ_CS"/>
</dbReference>
<dbReference type="PROSITE" id="PS01124">
    <property type="entry name" value="HTH_ARAC_FAMILY_2"/>
    <property type="match status" value="1"/>
</dbReference>
<evidence type="ECO:0000313" key="6">
    <source>
        <dbReference type="Proteomes" id="UP000317036"/>
    </source>
</evidence>
<dbReference type="SUPFAM" id="SSF46689">
    <property type="entry name" value="Homeodomain-like"/>
    <property type="match status" value="2"/>
</dbReference>